<dbReference type="InterPro" id="IPR045800">
    <property type="entry name" value="HMBD"/>
</dbReference>
<keyword evidence="6" id="KW-1185">Reference proteome</keyword>
<evidence type="ECO:0000313" key="6">
    <source>
        <dbReference type="Proteomes" id="UP000199537"/>
    </source>
</evidence>
<feature type="domain" description="CusB-like barrel-sandwich hybrid" evidence="3">
    <location>
        <begin position="136"/>
        <end position="231"/>
    </location>
</feature>
<gene>
    <name evidence="5" type="ORF">SAMN05660895_1382</name>
</gene>
<dbReference type="RefSeq" id="WP_177224141.1">
    <property type="nucleotide sequence ID" value="NZ_FPCJ01000001.1"/>
</dbReference>
<dbReference type="PROSITE" id="PS51257">
    <property type="entry name" value="PROKAR_LIPOPROTEIN"/>
    <property type="match status" value="1"/>
</dbReference>
<dbReference type="GO" id="GO:0030288">
    <property type="term" value="C:outer membrane-bounded periplasmic space"/>
    <property type="evidence" value="ECO:0007669"/>
    <property type="project" value="TreeGrafter"/>
</dbReference>
<dbReference type="Proteomes" id="UP000199537">
    <property type="component" value="Unassembled WGS sequence"/>
</dbReference>
<dbReference type="Pfam" id="PF25975">
    <property type="entry name" value="CzcB_C"/>
    <property type="match status" value="1"/>
</dbReference>
<dbReference type="InterPro" id="IPR058649">
    <property type="entry name" value="CzcB_C"/>
</dbReference>
<dbReference type="GO" id="GO:0046914">
    <property type="term" value="F:transition metal ion binding"/>
    <property type="evidence" value="ECO:0007669"/>
    <property type="project" value="TreeGrafter"/>
</dbReference>
<dbReference type="Gene3D" id="2.40.420.20">
    <property type="match status" value="1"/>
</dbReference>
<evidence type="ECO:0000259" key="4">
    <source>
        <dbReference type="Pfam" id="PF25975"/>
    </source>
</evidence>
<evidence type="ECO:0000256" key="1">
    <source>
        <dbReference type="ARBA" id="ARBA00022448"/>
    </source>
</evidence>
<evidence type="ECO:0000259" key="2">
    <source>
        <dbReference type="Pfam" id="PF19335"/>
    </source>
</evidence>
<name>A0A1I7ND43_9BACT</name>
<evidence type="ECO:0000313" key="5">
    <source>
        <dbReference type="EMBL" id="SFV32559.1"/>
    </source>
</evidence>
<keyword evidence="1" id="KW-0813">Transport</keyword>
<sequence>MKRKPYSLFVRLLIGSMIWIAGFGLTGCHSSSVKQDSAGLEKRAGYYTCPMHPQIRREQPGKCPICGMTLQFHALQSAPADPDSASPTVDSSLSLLAEPVTRTVIGSFPVISPQLQPLADTLQAFGYLTYDQRYTQLITPRVSGRIEALYVHALYERVQAGQPLMKLYSPELLALQRYWIQALRAHDTALIASLQQNLLNQGMLPEELQQVKQTLQPLTTFTLVSPVSGWIFIPHASSDAAASPTLQPMQLPFVTGDYVQAGIPILGVQTDARIWAIVQVSNDQLANLSVGDPVELYREGMPDQKVRAHIDFIPPYRDAEDARFASLRVYLQALPPGWKVNQLLRARLYPLLGREHRRSASQGWFIPRSAVDDLGRHQVVWVQDARHPQVFHAREVKLGFSQGDWVQVVAGLQPGERIAREAGYMVDSDSFVTWAE</sequence>
<protein>
    <submittedName>
        <fullName evidence="5">Membrane fusion protein, Cu(I)/Ag(I) efflux system</fullName>
    </submittedName>
</protein>
<dbReference type="InterPro" id="IPR058790">
    <property type="entry name" value="BSH_CusB"/>
</dbReference>
<reference evidence="6" key="1">
    <citation type="submission" date="2016-10" db="EMBL/GenBank/DDBJ databases">
        <authorList>
            <person name="Varghese N."/>
            <person name="Submissions S."/>
        </authorList>
    </citation>
    <scope>NUCLEOTIDE SEQUENCE [LARGE SCALE GENOMIC DNA]</scope>
    <source>
        <strain evidence="6">DSM 14807</strain>
    </source>
</reference>
<dbReference type="GO" id="GO:0060003">
    <property type="term" value="P:copper ion export"/>
    <property type="evidence" value="ECO:0007669"/>
    <property type="project" value="TreeGrafter"/>
</dbReference>
<evidence type="ECO:0000259" key="3">
    <source>
        <dbReference type="Pfam" id="PF25919"/>
    </source>
</evidence>
<proteinExistence type="predicted"/>
<dbReference type="PANTHER" id="PTHR30097">
    <property type="entry name" value="CATION EFFLUX SYSTEM PROTEIN CUSB"/>
    <property type="match status" value="1"/>
</dbReference>
<dbReference type="PANTHER" id="PTHR30097:SF15">
    <property type="entry name" value="CATION EFFLUX SYSTEM PROTEIN CUSB"/>
    <property type="match status" value="1"/>
</dbReference>
<dbReference type="InterPro" id="IPR051909">
    <property type="entry name" value="MFP_Cation_Efflux"/>
</dbReference>
<feature type="domain" description="Heavy metal binding" evidence="2">
    <location>
        <begin position="46"/>
        <end position="71"/>
    </location>
</feature>
<accession>A0A1I7ND43</accession>
<feature type="domain" description="CzcB-like C-terminal circularly permuted SH3-like" evidence="4">
    <location>
        <begin position="366"/>
        <end position="425"/>
    </location>
</feature>
<organism evidence="5 6">
    <name type="scientific">Thermoflavifilum thermophilum</name>
    <dbReference type="NCBI Taxonomy" id="1393122"/>
    <lineage>
        <taxon>Bacteria</taxon>
        <taxon>Pseudomonadati</taxon>
        <taxon>Bacteroidota</taxon>
        <taxon>Chitinophagia</taxon>
        <taxon>Chitinophagales</taxon>
        <taxon>Chitinophagaceae</taxon>
        <taxon>Thermoflavifilum</taxon>
    </lineage>
</organism>
<dbReference type="GO" id="GO:0015679">
    <property type="term" value="P:plasma membrane copper ion transport"/>
    <property type="evidence" value="ECO:0007669"/>
    <property type="project" value="TreeGrafter"/>
</dbReference>
<dbReference type="AlphaFoldDB" id="A0A1I7ND43"/>
<dbReference type="STRING" id="1393122.SAMN05660895_1382"/>
<dbReference type="EMBL" id="FPCJ01000001">
    <property type="protein sequence ID" value="SFV32559.1"/>
    <property type="molecule type" value="Genomic_DNA"/>
</dbReference>
<dbReference type="Gene3D" id="2.40.30.170">
    <property type="match status" value="1"/>
</dbReference>
<dbReference type="Pfam" id="PF25919">
    <property type="entry name" value="BSH_CusB"/>
    <property type="match status" value="1"/>
</dbReference>
<dbReference type="Pfam" id="PF19335">
    <property type="entry name" value="HMBD"/>
    <property type="match status" value="1"/>
</dbReference>